<evidence type="ECO:0000256" key="3">
    <source>
        <dbReference type="PROSITE-ProRule" id="PRU00169"/>
    </source>
</evidence>
<dbReference type="SUPFAM" id="SSF52172">
    <property type="entry name" value="CheY-like"/>
    <property type="match status" value="1"/>
</dbReference>
<dbReference type="InterPro" id="IPR003018">
    <property type="entry name" value="GAF"/>
</dbReference>
<dbReference type="PANTHER" id="PTHR45526:SF1">
    <property type="entry name" value="TRANSCRIPTIONAL REGULATORY PROTEIN DCUR-RELATED"/>
    <property type="match status" value="1"/>
</dbReference>
<dbReference type="InterPro" id="IPR051271">
    <property type="entry name" value="2C-system_Tx_regulators"/>
</dbReference>
<proteinExistence type="predicted"/>
<dbReference type="Gene3D" id="3.30.450.40">
    <property type="match status" value="1"/>
</dbReference>
<dbReference type="SMART" id="SM00448">
    <property type="entry name" value="REC"/>
    <property type="match status" value="1"/>
</dbReference>
<dbReference type="InterPro" id="IPR001789">
    <property type="entry name" value="Sig_transdc_resp-reg_receiver"/>
</dbReference>
<comment type="caution">
    <text evidence="6">The sequence shown here is derived from an EMBL/GenBank/DDBJ whole genome shotgun (WGS) entry which is preliminary data.</text>
</comment>
<keyword evidence="7" id="KW-1185">Reference proteome</keyword>
<dbReference type="SUPFAM" id="SSF55781">
    <property type="entry name" value="GAF domain-like"/>
    <property type="match status" value="1"/>
</dbReference>
<name>A0A7X0LKV3_9BACT</name>
<dbReference type="Pfam" id="PF00072">
    <property type="entry name" value="Response_reg"/>
    <property type="match status" value="1"/>
</dbReference>
<dbReference type="Proteomes" id="UP000541810">
    <property type="component" value="Unassembled WGS sequence"/>
</dbReference>
<dbReference type="RefSeq" id="WP_184677550.1">
    <property type="nucleotide sequence ID" value="NZ_JACHGY010000001.1"/>
</dbReference>
<reference evidence="6 7" key="1">
    <citation type="submission" date="2020-08" db="EMBL/GenBank/DDBJ databases">
        <title>Genomic Encyclopedia of Type Strains, Phase IV (KMG-IV): sequencing the most valuable type-strain genomes for metagenomic binning, comparative biology and taxonomic classification.</title>
        <authorList>
            <person name="Goeker M."/>
        </authorList>
    </citation>
    <scope>NUCLEOTIDE SEQUENCE [LARGE SCALE GENOMIC DNA]</scope>
    <source>
        <strain evidence="6 7">DSM 103725</strain>
    </source>
</reference>
<evidence type="ECO:0000256" key="4">
    <source>
        <dbReference type="SAM" id="MobiDB-lite"/>
    </source>
</evidence>
<feature type="domain" description="Response regulatory" evidence="5">
    <location>
        <begin position="21"/>
        <end position="136"/>
    </location>
</feature>
<protein>
    <submittedName>
        <fullName evidence="6">DNA-binding response OmpR family regulator</fullName>
    </submittedName>
</protein>
<keyword evidence="2" id="KW-0418">Kinase</keyword>
<dbReference type="AlphaFoldDB" id="A0A7X0LKV3"/>
<feature type="region of interest" description="Disordered" evidence="4">
    <location>
        <begin position="359"/>
        <end position="389"/>
    </location>
</feature>
<dbReference type="PROSITE" id="PS50110">
    <property type="entry name" value="RESPONSE_REGULATORY"/>
    <property type="match status" value="1"/>
</dbReference>
<keyword evidence="6" id="KW-0238">DNA-binding</keyword>
<evidence type="ECO:0000259" key="5">
    <source>
        <dbReference type="PROSITE" id="PS50110"/>
    </source>
</evidence>
<evidence type="ECO:0000256" key="1">
    <source>
        <dbReference type="ARBA" id="ARBA00022679"/>
    </source>
</evidence>
<dbReference type="InterPro" id="IPR011006">
    <property type="entry name" value="CheY-like_superfamily"/>
</dbReference>
<dbReference type="InterPro" id="IPR029016">
    <property type="entry name" value="GAF-like_dom_sf"/>
</dbReference>
<sequence>MPAKRTPTTAKKNKARRRTCRVLLVEASPERRKALEACGTAHRPMSVVHAPTLTQARKYLADHSVDLAVIAPQLPDGSGFDLTAELTRMSHTTAKIVIGVTEDFSKAQQALRAGADDYIVDGLEFEELSTRVAEALDRKTRDKAHVQRVERLRRLCKKLNAAREEVSKQVDILCNDLVTAYQELACQMQNVVQTSEFDSVVQDELDLEALLRKTLEHLMAKLGPANAAIFLPATMDEYSLGGYVNYDCTKESADMLLQQLADSLAPRVAAHQDMIHLTEREAIERWIGQDAGMLGDSELLAVPCMHDDECLAVLVLFRDVDQPFVEEHLDRVSALGPLMGESLERIIRVHHRSLFDPEDAESYGESYSDDADNPFGVDMDDDYDDELPF</sequence>
<dbReference type="CDD" id="cd00156">
    <property type="entry name" value="REC"/>
    <property type="match status" value="1"/>
</dbReference>
<dbReference type="GO" id="GO:0003677">
    <property type="term" value="F:DNA binding"/>
    <property type="evidence" value="ECO:0007669"/>
    <property type="project" value="UniProtKB-KW"/>
</dbReference>
<dbReference type="Gene3D" id="3.40.50.2300">
    <property type="match status" value="1"/>
</dbReference>
<dbReference type="GO" id="GO:0000156">
    <property type="term" value="F:phosphorelay response regulator activity"/>
    <property type="evidence" value="ECO:0007669"/>
    <property type="project" value="TreeGrafter"/>
</dbReference>
<evidence type="ECO:0000313" key="6">
    <source>
        <dbReference type="EMBL" id="MBB6430006.1"/>
    </source>
</evidence>
<dbReference type="EMBL" id="JACHGY010000001">
    <property type="protein sequence ID" value="MBB6430006.1"/>
    <property type="molecule type" value="Genomic_DNA"/>
</dbReference>
<keyword evidence="1" id="KW-0808">Transferase</keyword>
<organism evidence="6 7">
    <name type="scientific">Algisphaera agarilytica</name>
    <dbReference type="NCBI Taxonomy" id="1385975"/>
    <lineage>
        <taxon>Bacteria</taxon>
        <taxon>Pseudomonadati</taxon>
        <taxon>Planctomycetota</taxon>
        <taxon>Phycisphaerae</taxon>
        <taxon>Phycisphaerales</taxon>
        <taxon>Phycisphaeraceae</taxon>
        <taxon>Algisphaera</taxon>
    </lineage>
</organism>
<evidence type="ECO:0000256" key="2">
    <source>
        <dbReference type="ARBA" id="ARBA00022777"/>
    </source>
</evidence>
<evidence type="ECO:0000313" key="7">
    <source>
        <dbReference type="Proteomes" id="UP000541810"/>
    </source>
</evidence>
<comment type="caution">
    <text evidence="3">Lacks conserved residue(s) required for the propagation of feature annotation.</text>
</comment>
<dbReference type="Pfam" id="PF13185">
    <property type="entry name" value="GAF_2"/>
    <property type="match status" value="1"/>
</dbReference>
<dbReference type="PANTHER" id="PTHR45526">
    <property type="entry name" value="TRANSCRIPTIONAL REGULATORY PROTEIN DPIA"/>
    <property type="match status" value="1"/>
</dbReference>
<dbReference type="GO" id="GO:0016301">
    <property type="term" value="F:kinase activity"/>
    <property type="evidence" value="ECO:0007669"/>
    <property type="project" value="UniProtKB-KW"/>
</dbReference>
<gene>
    <name evidence="6" type="ORF">HNQ40_001812</name>
</gene>
<accession>A0A7X0LKV3</accession>